<name>A0A9P4K319_9PLEO</name>
<feature type="compositionally biased region" description="Polar residues" evidence="1">
    <location>
        <begin position="149"/>
        <end position="161"/>
    </location>
</feature>
<organism evidence="2 3">
    <name type="scientific">Lojkania enalia</name>
    <dbReference type="NCBI Taxonomy" id="147567"/>
    <lineage>
        <taxon>Eukaryota</taxon>
        <taxon>Fungi</taxon>
        <taxon>Dikarya</taxon>
        <taxon>Ascomycota</taxon>
        <taxon>Pezizomycotina</taxon>
        <taxon>Dothideomycetes</taxon>
        <taxon>Pleosporomycetidae</taxon>
        <taxon>Pleosporales</taxon>
        <taxon>Pleosporales incertae sedis</taxon>
        <taxon>Lojkania</taxon>
    </lineage>
</organism>
<feature type="region of interest" description="Disordered" evidence="1">
    <location>
        <begin position="1"/>
        <end position="30"/>
    </location>
</feature>
<dbReference type="AlphaFoldDB" id="A0A9P4K319"/>
<feature type="compositionally biased region" description="Polar residues" evidence="1">
    <location>
        <begin position="11"/>
        <end position="24"/>
    </location>
</feature>
<feature type="compositionally biased region" description="Basic and acidic residues" evidence="1">
    <location>
        <begin position="100"/>
        <end position="125"/>
    </location>
</feature>
<feature type="compositionally biased region" description="Low complexity" evidence="1">
    <location>
        <begin position="277"/>
        <end position="290"/>
    </location>
</feature>
<feature type="compositionally biased region" description="Basic residues" evidence="1">
    <location>
        <begin position="291"/>
        <end position="306"/>
    </location>
</feature>
<feature type="region of interest" description="Disordered" evidence="1">
    <location>
        <begin position="97"/>
        <end position="125"/>
    </location>
</feature>
<feature type="compositionally biased region" description="Polar residues" evidence="1">
    <location>
        <begin position="223"/>
        <end position="237"/>
    </location>
</feature>
<reference evidence="3" key="1">
    <citation type="journal article" date="2020" name="Stud. Mycol.">
        <title>101 Dothideomycetes genomes: A test case for predicting lifestyles and emergence of pathogens.</title>
        <authorList>
            <person name="Haridas S."/>
            <person name="Albert R."/>
            <person name="Binder M."/>
            <person name="Bloem J."/>
            <person name="LaButti K."/>
            <person name="Salamov A."/>
            <person name="Andreopoulos B."/>
            <person name="Baker S."/>
            <person name="Barry K."/>
            <person name="Bills G."/>
            <person name="Bluhm B."/>
            <person name="Cannon C."/>
            <person name="Castanera R."/>
            <person name="Culley D."/>
            <person name="Daum C."/>
            <person name="Ezra D."/>
            <person name="Gonzalez J."/>
            <person name="Henrissat B."/>
            <person name="Kuo A."/>
            <person name="Liang C."/>
            <person name="Lipzen A."/>
            <person name="Lutzoni F."/>
            <person name="Magnuson J."/>
            <person name="Mondo S."/>
            <person name="Nolan M."/>
            <person name="Ohm R."/>
            <person name="Pangilinan J."/>
            <person name="Park H.-J."/>
            <person name="Ramirez L."/>
            <person name="Alfaro M."/>
            <person name="Sun H."/>
            <person name="Tritt A."/>
            <person name="Yoshinaga Y."/>
            <person name="Zwiers L.-H."/>
            <person name="Turgeon B."/>
            <person name="Goodwin S."/>
            <person name="Spatafora J."/>
            <person name="Crous P."/>
            <person name="Grigoriev I."/>
        </authorList>
    </citation>
    <scope>NUCLEOTIDE SEQUENCE [LARGE SCALE GENOMIC DNA]</scope>
    <source>
        <strain evidence="3">CBS 304.66</strain>
    </source>
</reference>
<evidence type="ECO:0000256" key="1">
    <source>
        <dbReference type="SAM" id="MobiDB-lite"/>
    </source>
</evidence>
<gene>
    <name evidence="2" type="ORF">CC78DRAFT_570390</name>
</gene>
<evidence type="ECO:0000313" key="3">
    <source>
        <dbReference type="Proteomes" id="UP000800093"/>
    </source>
</evidence>
<feature type="compositionally biased region" description="Polar residues" evidence="1">
    <location>
        <begin position="65"/>
        <end position="75"/>
    </location>
</feature>
<dbReference type="EMBL" id="ML986653">
    <property type="protein sequence ID" value="KAF2261682.1"/>
    <property type="molecule type" value="Genomic_DNA"/>
</dbReference>
<feature type="region of interest" description="Disordered" evidence="1">
    <location>
        <begin position="203"/>
        <end position="356"/>
    </location>
</feature>
<feature type="region of interest" description="Disordered" evidence="1">
    <location>
        <begin position="47"/>
        <end position="75"/>
    </location>
</feature>
<accession>A0A9P4K319</accession>
<feature type="compositionally biased region" description="Basic and acidic residues" evidence="1">
    <location>
        <begin position="334"/>
        <end position="356"/>
    </location>
</feature>
<sequence length="356" mass="38408">MADEIPRPRTSRFTEGTMNSTTSIHPPPSDLLVELGIDGLIDRANMESSAPAVHQRATRLPVPPTQSTAAPTSQSAFSRFSRAVTSFWHGTGFAGLGKRKASEMSEEDKRKDDRKRAAEKAYEEAKEHGLLPAPKVFTRPIARARKSATGPNPSASPTLRHTPSKKDLHKQAKLSKKVSDLELQLAKAKHQLSLALGDEVPAVPVVPALPPTPASSSHFFAPQETSPHVHTESSTSVPKKIVKKRKASESENSDYKPISTASDSDYESDHASKKTKTSTSTAAKTRSTKTGPKKPRKPTRLTKKKSNVTTEGVVVVVPDGVSVPPLPSIPNGVEGKRVAVSRNKDDGYGGLEHEMF</sequence>
<evidence type="ECO:0000313" key="2">
    <source>
        <dbReference type="EMBL" id="KAF2261682.1"/>
    </source>
</evidence>
<keyword evidence="3" id="KW-1185">Reference proteome</keyword>
<protein>
    <submittedName>
        <fullName evidence="2">Uncharacterized protein</fullName>
    </submittedName>
</protein>
<proteinExistence type="predicted"/>
<feature type="region of interest" description="Disordered" evidence="1">
    <location>
        <begin position="145"/>
        <end position="175"/>
    </location>
</feature>
<feature type="compositionally biased region" description="Low complexity" evidence="1">
    <location>
        <begin position="313"/>
        <end position="323"/>
    </location>
</feature>
<dbReference type="OrthoDB" id="5226996at2759"/>
<dbReference type="Proteomes" id="UP000800093">
    <property type="component" value="Unassembled WGS sequence"/>
</dbReference>
<comment type="caution">
    <text evidence="2">The sequence shown here is derived from an EMBL/GenBank/DDBJ whole genome shotgun (WGS) entry which is preliminary data.</text>
</comment>